<name>A0A920BR53_9ACTN</name>
<organism evidence="2 3">
    <name type="scientific">Paractinoplanes toevensis</name>
    <dbReference type="NCBI Taxonomy" id="571911"/>
    <lineage>
        <taxon>Bacteria</taxon>
        <taxon>Bacillati</taxon>
        <taxon>Actinomycetota</taxon>
        <taxon>Actinomycetes</taxon>
        <taxon>Micromonosporales</taxon>
        <taxon>Micromonosporaceae</taxon>
        <taxon>Paractinoplanes</taxon>
    </lineage>
</organism>
<protein>
    <submittedName>
        <fullName evidence="2">Uncharacterized protein</fullName>
    </submittedName>
</protein>
<gene>
    <name evidence="2" type="ORF">Ato02nite_090990</name>
</gene>
<dbReference type="EMBL" id="BOQN01000140">
    <property type="protein sequence ID" value="GIM97306.1"/>
    <property type="molecule type" value="Genomic_DNA"/>
</dbReference>
<evidence type="ECO:0000313" key="2">
    <source>
        <dbReference type="EMBL" id="GIM97306.1"/>
    </source>
</evidence>
<keyword evidence="3" id="KW-1185">Reference proteome</keyword>
<dbReference type="AlphaFoldDB" id="A0A920BR53"/>
<proteinExistence type="predicted"/>
<evidence type="ECO:0000313" key="3">
    <source>
        <dbReference type="Proteomes" id="UP000677082"/>
    </source>
</evidence>
<feature type="compositionally biased region" description="Polar residues" evidence="1">
    <location>
        <begin position="54"/>
        <end position="63"/>
    </location>
</feature>
<feature type="region of interest" description="Disordered" evidence="1">
    <location>
        <begin position="39"/>
        <end position="63"/>
    </location>
</feature>
<comment type="caution">
    <text evidence="2">The sequence shown here is derived from an EMBL/GenBank/DDBJ whole genome shotgun (WGS) entry which is preliminary data.</text>
</comment>
<evidence type="ECO:0000256" key="1">
    <source>
        <dbReference type="SAM" id="MobiDB-lite"/>
    </source>
</evidence>
<dbReference type="Proteomes" id="UP000677082">
    <property type="component" value="Unassembled WGS sequence"/>
</dbReference>
<accession>A0A920BR53</accession>
<sequence length="85" mass="9363">MSFDEKSRRCTAALTAGKSSRHVIVRAERCRLIRQTPGSPIRAAGRKRPAAALPSQQPQTLRNSYQTERIAEAVSAMSTVTRRPA</sequence>
<reference evidence="2 3" key="1">
    <citation type="submission" date="2021-03" db="EMBL/GenBank/DDBJ databases">
        <title>Whole genome shotgun sequence of Actinoplanes toevensis NBRC 105298.</title>
        <authorList>
            <person name="Komaki H."/>
            <person name="Tamura T."/>
        </authorList>
    </citation>
    <scope>NUCLEOTIDE SEQUENCE [LARGE SCALE GENOMIC DNA]</scope>
    <source>
        <strain evidence="2 3">NBRC 105298</strain>
    </source>
</reference>